<dbReference type="AlphaFoldDB" id="A0A2U8FB57"/>
<dbReference type="Pfam" id="PF13302">
    <property type="entry name" value="Acetyltransf_3"/>
    <property type="match status" value="1"/>
</dbReference>
<dbReference type="InterPro" id="IPR016181">
    <property type="entry name" value="Acyl_CoA_acyltransferase"/>
</dbReference>
<name>A0A2U8FB57_9HELI</name>
<feature type="domain" description="N-acetyltransferase" evidence="1">
    <location>
        <begin position="24"/>
        <end position="142"/>
    </location>
</feature>
<reference evidence="2 3" key="1">
    <citation type="submission" date="2017-06" db="EMBL/GenBank/DDBJ databases">
        <title>Complete genome of Helicobacter apodemus.</title>
        <authorList>
            <person name="Cho S."/>
        </authorList>
    </citation>
    <scope>NUCLEOTIDE SEQUENCE [LARGE SCALE GENOMIC DNA]</scope>
    <source>
        <strain evidence="3">SNUVETPUB-15-01</strain>
    </source>
</reference>
<dbReference type="SUPFAM" id="SSF55729">
    <property type="entry name" value="Acyl-CoA N-acyltransferases (Nat)"/>
    <property type="match status" value="1"/>
</dbReference>
<dbReference type="NCBIfam" id="TIGR03585">
    <property type="entry name" value="PseH"/>
    <property type="match status" value="1"/>
</dbReference>
<dbReference type="Proteomes" id="UP000244890">
    <property type="component" value="Chromosome"/>
</dbReference>
<evidence type="ECO:0000313" key="3">
    <source>
        <dbReference type="Proteomes" id="UP000244890"/>
    </source>
</evidence>
<dbReference type="KEGG" id="had:CDV25_00765"/>
<accession>A0A2U8FB57</accession>
<keyword evidence="2" id="KW-0808">Transferase</keyword>
<dbReference type="InterPro" id="IPR020036">
    <property type="entry name" value="PseH"/>
</dbReference>
<sequence length="142" mass="16528">MISVICLVLENYITLKECEQKEILKYRNNESVKSQLYNQHIISLQEHLAFLESLRCNPKKQYFLVRFNFQIIGSFNFNLRGDEEVEFGFFANPNLNIGGIGRVLEQISLFYVLNILGVKKLCLEVFCSNKAVINLHKKFGFV</sequence>
<gene>
    <name evidence="2" type="primary">pseH</name>
    <name evidence="2" type="ORF">CDV25_00765</name>
</gene>
<dbReference type="EMBL" id="CP021886">
    <property type="protein sequence ID" value="AWI33449.1"/>
    <property type="molecule type" value="Genomic_DNA"/>
</dbReference>
<organism evidence="2 3">
    <name type="scientific">Helicobacter apodemus</name>
    <dbReference type="NCBI Taxonomy" id="135569"/>
    <lineage>
        <taxon>Bacteria</taxon>
        <taxon>Pseudomonadati</taxon>
        <taxon>Campylobacterota</taxon>
        <taxon>Epsilonproteobacteria</taxon>
        <taxon>Campylobacterales</taxon>
        <taxon>Helicobacteraceae</taxon>
        <taxon>Helicobacter</taxon>
    </lineage>
</organism>
<dbReference type="PROSITE" id="PS51186">
    <property type="entry name" value="GNAT"/>
    <property type="match status" value="1"/>
</dbReference>
<protein>
    <submittedName>
        <fullName evidence="2">UDP-4-amino-4, 6-dideoxy-N-acetyl-beta-L-altrosamine N-acetyltransferase</fullName>
    </submittedName>
</protein>
<evidence type="ECO:0000259" key="1">
    <source>
        <dbReference type="PROSITE" id="PS51186"/>
    </source>
</evidence>
<dbReference type="GO" id="GO:0016747">
    <property type="term" value="F:acyltransferase activity, transferring groups other than amino-acyl groups"/>
    <property type="evidence" value="ECO:0007669"/>
    <property type="project" value="InterPro"/>
</dbReference>
<evidence type="ECO:0000313" key="2">
    <source>
        <dbReference type="EMBL" id="AWI33449.1"/>
    </source>
</evidence>
<dbReference type="OrthoDB" id="5323343at2"/>
<proteinExistence type="predicted"/>
<dbReference type="InterPro" id="IPR000182">
    <property type="entry name" value="GNAT_dom"/>
</dbReference>
<dbReference type="Gene3D" id="3.40.630.30">
    <property type="match status" value="1"/>
</dbReference>